<dbReference type="RefSeq" id="WP_030449024.1">
    <property type="nucleotide sequence ID" value="NZ_AP023354.1"/>
</dbReference>
<dbReference type="OrthoDB" id="2988760at2"/>
<dbReference type="InterPro" id="IPR032710">
    <property type="entry name" value="NTF2-like_dom_sf"/>
</dbReference>
<evidence type="ECO:0000313" key="2">
    <source>
        <dbReference type="Proteomes" id="UP000680750"/>
    </source>
</evidence>
<name>A0A810KY85_9ACTN</name>
<evidence type="ECO:0000313" key="1">
    <source>
        <dbReference type="EMBL" id="BCJ27645.1"/>
    </source>
</evidence>
<keyword evidence="2" id="KW-1185">Reference proteome</keyword>
<protein>
    <recommendedName>
        <fullName evidence="3">SnoaL-like domain-containing protein</fullName>
    </recommendedName>
</protein>
<accession>A0A810KY85</accession>
<sequence length="133" mass="15536">MNQQLVDGMWSYLRAGLDMDLAALDRIYDPEFENVRVDQAGQTVTLTKEHFMARFRALREQGERIGESIDDVTFPATSDLGDQAVIVMRRVKDDEPVLYTFVWRMRDGRPTTMLREFTFDRDISYLLAMMSTR</sequence>
<reference evidence="1" key="1">
    <citation type="submission" date="2020-08" db="EMBL/GenBank/DDBJ databases">
        <title>Whole genome shotgun sequence of Actinocatenispora sera NBRC 101916.</title>
        <authorList>
            <person name="Komaki H."/>
            <person name="Tamura T."/>
        </authorList>
    </citation>
    <scope>NUCLEOTIDE SEQUENCE</scope>
    <source>
        <strain evidence="1">NBRC 101916</strain>
    </source>
</reference>
<dbReference type="KEGG" id="aser:Asera_17530"/>
<dbReference type="SUPFAM" id="SSF54427">
    <property type="entry name" value="NTF2-like"/>
    <property type="match status" value="1"/>
</dbReference>
<organism evidence="1 2">
    <name type="scientific">Actinocatenispora sera</name>
    <dbReference type="NCBI Taxonomy" id="390989"/>
    <lineage>
        <taxon>Bacteria</taxon>
        <taxon>Bacillati</taxon>
        <taxon>Actinomycetota</taxon>
        <taxon>Actinomycetes</taxon>
        <taxon>Micromonosporales</taxon>
        <taxon>Micromonosporaceae</taxon>
        <taxon>Actinocatenispora</taxon>
    </lineage>
</organism>
<proteinExistence type="predicted"/>
<gene>
    <name evidence="1" type="ORF">Asera_17530</name>
</gene>
<dbReference type="EMBL" id="AP023354">
    <property type="protein sequence ID" value="BCJ27645.1"/>
    <property type="molecule type" value="Genomic_DNA"/>
</dbReference>
<dbReference type="Proteomes" id="UP000680750">
    <property type="component" value="Chromosome"/>
</dbReference>
<dbReference type="Gene3D" id="3.10.450.50">
    <property type="match status" value="1"/>
</dbReference>
<evidence type="ECO:0008006" key="3">
    <source>
        <dbReference type="Google" id="ProtNLM"/>
    </source>
</evidence>
<dbReference type="AlphaFoldDB" id="A0A810KY85"/>